<feature type="transmembrane region" description="Helical" evidence="2">
    <location>
        <begin position="363"/>
        <end position="382"/>
    </location>
</feature>
<feature type="transmembrane region" description="Helical" evidence="2">
    <location>
        <begin position="452"/>
        <end position="478"/>
    </location>
</feature>
<feature type="transmembrane region" description="Helical" evidence="2">
    <location>
        <begin position="428"/>
        <end position="446"/>
    </location>
</feature>
<feature type="region of interest" description="Disordered" evidence="1">
    <location>
        <begin position="501"/>
        <end position="526"/>
    </location>
</feature>
<feature type="transmembrane region" description="Helical" evidence="2">
    <location>
        <begin position="394"/>
        <end position="416"/>
    </location>
</feature>
<accession>A0ABP0QY30</accession>
<dbReference type="EMBL" id="CAXAMM010040340">
    <property type="protein sequence ID" value="CAK9092573.1"/>
    <property type="molecule type" value="Genomic_DNA"/>
</dbReference>
<dbReference type="EMBL" id="CAXAMM010040296">
    <property type="protein sequence ID" value="CAK9092305.1"/>
    <property type="molecule type" value="Genomic_DNA"/>
</dbReference>
<keyword evidence="5" id="KW-1185">Reference proteome</keyword>
<protein>
    <submittedName>
        <fullName evidence="3">Uncharacterized protein</fullName>
    </submittedName>
</protein>
<evidence type="ECO:0000256" key="2">
    <source>
        <dbReference type="SAM" id="Phobius"/>
    </source>
</evidence>
<feature type="transmembrane region" description="Helical" evidence="2">
    <location>
        <begin position="171"/>
        <end position="190"/>
    </location>
</feature>
<evidence type="ECO:0000313" key="4">
    <source>
        <dbReference type="EMBL" id="CAK9092573.1"/>
    </source>
</evidence>
<comment type="caution">
    <text evidence="3">The sequence shown here is derived from an EMBL/GenBank/DDBJ whole genome shotgun (WGS) entry which is preliminary data.</text>
</comment>
<evidence type="ECO:0000313" key="5">
    <source>
        <dbReference type="Proteomes" id="UP001642464"/>
    </source>
</evidence>
<evidence type="ECO:0000256" key="1">
    <source>
        <dbReference type="SAM" id="MobiDB-lite"/>
    </source>
</evidence>
<proteinExistence type="predicted"/>
<dbReference type="Proteomes" id="UP001642464">
    <property type="component" value="Unassembled WGS sequence"/>
</dbReference>
<gene>
    <name evidence="3" type="ORF">SCF082_LOCUS43436</name>
    <name evidence="4" type="ORF">SCF082_LOCUS43566</name>
</gene>
<sequence>MRLPKARSNPPGSIRLRLQTASALSIHTVAQQFIKPVTKAAGDVSWALLKHPEGLPCDVFITHGWSEGIYEFVDQVENSWPRHATGAYVCFLSNPQNLDISHLIQSPRESPFARALEHASEMLVVPNHVCSLAKWWVYEAFLGYLWNKRIQMARAPVTFGPSVLRVSSTGFIVLGFTLLLQMSLTTYLGYSRSYWDWGFFRIAALVSFVAMVSSGVAVGLHFLFRKTEHVTCQLAVFAFATFSHGYVAPEIARDGLTHSSSITELILAFLGLAAVEADRLGAIQSLQQSRQLRKNFTKSVRNAMSSNPEDLRNIFREMEQHGQIEAVDRTVELFLAMNISTKQLHYVTDRAGLLGTMSGWSRFLFISVLGMCGSCCVTVRKYRINLWEPEVPFFHWLLWIVIIMEIVLWLLIFLPLRVERKAFAEKCVSLWILFAAPMWVGLWQGMGGEVLVAFWIMPAILLMTALGPARIAALPFFGPILLRFLFGRNWGIVKQDDAERNASPEVANTQEASPEDNEDPLESHYL</sequence>
<evidence type="ECO:0000313" key="3">
    <source>
        <dbReference type="EMBL" id="CAK9092305.1"/>
    </source>
</evidence>
<name>A0ABP0QY30_9DINO</name>
<organism evidence="3 5">
    <name type="scientific">Durusdinium trenchii</name>
    <dbReference type="NCBI Taxonomy" id="1381693"/>
    <lineage>
        <taxon>Eukaryota</taxon>
        <taxon>Sar</taxon>
        <taxon>Alveolata</taxon>
        <taxon>Dinophyceae</taxon>
        <taxon>Suessiales</taxon>
        <taxon>Symbiodiniaceae</taxon>
        <taxon>Durusdinium</taxon>
    </lineage>
</organism>
<reference evidence="3 5" key="1">
    <citation type="submission" date="2024-02" db="EMBL/GenBank/DDBJ databases">
        <authorList>
            <person name="Chen Y."/>
            <person name="Shah S."/>
            <person name="Dougan E. K."/>
            <person name="Thang M."/>
            <person name="Chan C."/>
        </authorList>
    </citation>
    <scope>NUCLEOTIDE SEQUENCE [LARGE SCALE GENOMIC DNA]</scope>
</reference>
<keyword evidence="2" id="KW-0472">Membrane</keyword>
<keyword evidence="2" id="KW-1133">Transmembrane helix</keyword>
<feature type="transmembrane region" description="Helical" evidence="2">
    <location>
        <begin position="202"/>
        <end position="224"/>
    </location>
</feature>
<keyword evidence="2" id="KW-0812">Transmembrane</keyword>